<dbReference type="Proteomes" id="UP000235777">
    <property type="component" value="Unassembled WGS sequence"/>
</dbReference>
<organism evidence="1 2">
    <name type="scientific">Trinickia symbiotica</name>
    <dbReference type="NCBI Taxonomy" id="863227"/>
    <lineage>
        <taxon>Bacteria</taxon>
        <taxon>Pseudomonadati</taxon>
        <taxon>Pseudomonadota</taxon>
        <taxon>Betaproteobacteria</taxon>
        <taxon>Burkholderiales</taxon>
        <taxon>Burkholderiaceae</taxon>
        <taxon>Trinickia</taxon>
    </lineage>
</organism>
<comment type="caution">
    <text evidence="1">The sequence shown here is derived from an EMBL/GenBank/DDBJ whole genome shotgun (WGS) entry which is preliminary data.</text>
</comment>
<gene>
    <name evidence="1" type="ORF">C0Z20_11150</name>
</gene>
<sequence>MNWLAEYFAQRASPIMLSLWAQPPFAIGPDGPLPQRTYASPYPGIELVFTPGVVVERAGRPHSLPAHYDTVAALETPVIGGRDVDVREESFFKRISIYAPSTFNPEFLVKINDDFSFVPTFAVDGSPAFFGVAMASSSSARDPSIVGLPWFFQGYLSI</sequence>
<evidence type="ECO:0000313" key="2">
    <source>
        <dbReference type="Proteomes" id="UP000235777"/>
    </source>
</evidence>
<keyword evidence="2" id="KW-1185">Reference proteome</keyword>
<evidence type="ECO:0000313" key="1">
    <source>
        <dbReference type="EMBL" id="PMS36656.1"/>
    </source>
</evidence>
<dbReference type="RefSeq" id="WP_102606894.1">
    <property type="nucleotide sequence ID" value="NZ_PNYC01000006.1"/>
</dbReference>
<name>A0A2N7X4H3_9BURK</name>
<protein>
    <submittedName>
        <fullName evidence="1">Uncharacterized protein</fullName>
    </submittedName>
</protein>
<reference evidence="1 2" key="1">
    <citation type="submission" date="2018-01" db="EMBL/GenBank/DDBJ databases">
        <title>Whole genome analyses suggest that Burkholderia sensu lato contains two further novel genera in the rhizoxinica-symbiotica group Mycetohabitans gen. nov., and Trinickia gen. nov.: implications for the evolution of diazotrophy and nodulation in the Burkholderiaceae.</title>
        <authorList>
            <person name="Estrada-de los Santos P."/>
            <person name="Palmer M."/>
            <person name="Chavez-Ramirez B."/>
            <person name="Beukes C."/>
            <person name="Steenkamp E.T."/>
            <person name="Hirsch A.M."/>
            <person name="Manyaka P."/>
            <person name="Maluk M."/>
            <person name="Lafos M."/>
            <person name="Crook M."/>
            <person name="Gross E."/>
            <person name="Simon M.F."/>
            <person name="Bueno dos Reis Junior F."/>
            <person name="Poole P.S."/>
            <person name="Venter S.N."/>
            <person name="James E.K."/>
        </authorList>
    </citation>
    <scope>NUCLEOTIDE SEQUENCE [LARGE SCALE GENOMIC DNA]</scope>
    <source>
        <strain evidence="1 2">JPY 581</strain>
    </source>
</reference>
<proteinExistence type="predicted"/>
<dbReference type="EMBL" id="PNYC01000006">
    <property type="protein sequence ID" value="PMS36656.1"/>
    <property type="molecule type" value="Genomic_DNA"/>
</dbReference>
<dbReference type="AlphaFoldDB" id="A0A2N7X4H3"/>
<accession>A0A2N7X4H3</accession>